<dbReference type="EMBL" id="JACHFK010000002">
    <property type="protein sequence ID" value="MBB5375735.1"/>
    <property type="molecule type" value="Genomic_DNA"/>
</dbReference>
<dbReference type="AlphaFoldDB" id="A0A7W8KD37"/>
<evidence type="ECO:0000313" key="4">
    <source>
        <dbReference type="Proteomes" id="UP000619376"/>
    </source>
</evidence>
<reference evidence="1" key="1">
    <citation type="journal article" date="2014" name="Int. J. Syst. Evol. Microbiol.">
        <title>Complete genome of a new Firmicutes species belonging to the dominant human colonic microbiota ('Ruminococcus bicirculans') reveals two chromosomes and a selective capacity to utilize plant glucans.</title>
        <authorList>
            <consortium name="NISC Comparative Sequencing Program"/>
            <person name="Wegmann U."/>
            <person name="Louis P."/>
            <person name="Goesmann A."/>
            <person name="Henrissat B."/>
            <person name="Duncan S.H."/>
            <person name="Flint H.J."/>
        </authorList>
    </citation>
    <scope>NUCLEOTIDE SEQUENCE</scope>
    <source>
        <strain evidence="1">CGMCC 1.18437</strain>
    </source>
</reference>
<gene>
    <name evidence="1" type="ORF">GCM10017781_12660</name>
    <name evidence="2" type="ORF">HNQ07_001192</name>
</gene>
<protein>
    <submittedName>
        <fullName evidence="2">Uncharacterized protein</fullName>
    </submittedName>
</protein>
<dbReference type="RefSeq" id="WP_184110002.1">
    <property type="nucleotide sequence ID" value="NZ_BNAJ01000002.1"/>
</dbReference>
<name>A0A7W8KD37_9DEIO</name>
<dbReference type="Proteomes" id="UP000539473">
    <property type="component" value="Unassembled WGS sequence"/>
</dbReference>
<organism evidence="2 3">
    <name type="scientific">Deinococcus metalli</name>
    <dbReference type="NCBI Taxonomy" id="1141878"/>
    <lineage>
        <taxon>Bacteria</taxon>
        <taxon>Thermotogati</taxon>
        <taxon>Deinococcota</taxon>
        <taxon>Deinococci</taxon>
        <taxon>Deinococcales</taxon>
        <taxon>Deinococcaceae</taxon>
        <taxon>Deinococcus</taxon>
    </lineage>
</organism>
<evidence type="ECO:0000313" key="3">
    <source>
        <dbReference type="Proteomes" id="UP000539473"/>
    </source>
</evidence>
<dbReference type="Proteomes" id="UP000619376">
    <property type="component" value="Unassembled WGS sequence"/>
</dbReference>
<evidence type="ECO:0000313" key="2">
    <source>
        <dbReference type="EMBL" id="MBB5375735.1"/>
    </source>
</evidence>
<dbReference type="EMBL" id="BNAJ01000002">
    <property type="protein sequence ID" value="GHF37438.1"/>
    <property type="molecule type" value="Genomic_DNA"/>
</dbReference>
<reference evidence="1" key="4">
    <citation type="submission" date="2024-05" db="EMBL/GenBank/DDBJ databases">
        <authorList>
            <person name="Sun Q."/>
            <person name="Zhou Y."/>
        </authorList>
    </citation>
    <scope>NUCLEOTIDE SEQUENCE</scope>
    <source>
        <strain evidence="1">CGMCC 1.18437</strain>
    </source>
</reference>
<evidence type="ECO:0000313" key="1">
    <source>
        <dbReference type="EMBL" id="GHF37438.1"/>
    </source>
</evidence>
<reference evidence="2 3" key="3">
    <citation type="submission" date="2020-08" db="EMBL/GenBank/DDBJ databases">
        <title>Genomic Encyclopedia of Type Strains, Phase IV (KMG-IV): sequencing the most valuable type-strain genomes for metagenomic binning, comparative biology and taxonomic classification.</title>
        <authorList>
            <person name="Goeker M."/>
        </authorList>
    </citation>
    <scope>NUCLEOTIDE SEQUENCE [LARGE SCALE GENOMIC DNA]</scope>
    <source>
        <strain evidence="2 3">DSM 27521</strain>
    </source>
</reference>
<reference evidence="4" key="2">
    <citation type="journal article" date="2019" name="Int. J. Syst. Evol. Microbiol.">
        <title>The Global Catalogue of Microorganisms (GCM) 10K type strain sequencing project: providing services to taxonomists for standard genome sequencing and annotation.</title>
        <authorList>
            <consortium name="The Broad Institute Genomics Platform"/>
            <consortium name="The Broad Institute Genome Sequencing Center for Infectious Disease"/>
            <person name="Wu L."/>
            <person name="Ma J."/>
        </authorList>
    </citation>
    <scope>NUCLEOTIDE SEQUENCE [LARGE SCALE GENOMIC DNA]</scope>
    <source>
        <strain evidence="4">CGMCC 1.18437</strain>
    </source>
</reference>
<proteinExistence type="predicted"/>
<accession>A0A7W8KD37</accession>
<keyword evidence="4" id="KW-1185">Reference proteome</keyword>
<sequence length="244" mass="27149">MLPHTAQERRASSVRDEMERGAALLQRGVSALAQETYSGSTDRFLFMTDLAGGTERMLKLAWALGTLQARGALPSIREVGGMTGQLRRLSDAVADLYPSRFLRTEDGRWGQDYLRSGRWYREALDILDDLSGLGAVQAWPWAAVAGVGSPEERWAALELKVAATTAPASPRRAFRLVSPGDHWRLHAGIHAELARSFELLGYALYRLLSAGLPRTDAATWAPHWDRFTRVRPPGFATAWFEEDR</sequence>
<comment type="caution">
    <text evidence="2">The sequence shown here is derived from an EMBL/GenBank/DDBJ whole genome shotgun (WGS) entry which is preliminary data.</text>
</comment>